<name>A0A1G8C8Q0_BACOV</name>
<reference evidence="2" key="1">
    <citation type="submission" date="2016-10" db="EMBL/GenBank/DDBJ databases">
        <authorList>
            <person name="Varghese N."/>
            <person name="Submissions S."/>
        </authorList>
    </citation>
    <scope>NUCLEOTIDE SEQUENCE [LARGE SCALE GENOMIC DNA]</scope>
    <source>
        <strain evidence="2">NLAE-zl-C57</strain>
    </source>
</reference>
<evidence type="ECO:0000313" key="2">
    <source>
        <dbReference type="Proteomes" id="UP000181870"/>
    </source>
</evidence>
<sequence length="43" mass="5116">MLFYYKNDKKVLNKVLYNIKITIFASEIKSESLLDRMILSMSN</sequence>
<proteinExistence type="predicted"/>
<dbReference type="Proteomes" id="UP000181870">
    <property type="component" value="Unassembled WGS sequence"/>
</dbReference>
<dbReference type="AlphaFoldDB" id="A0A1G8C8Q0"/>
<organism evidence="1 2">
    <name type="scientific">Bacteroides ovatus</name>
    <dbReference type="NCBI Taxonomy" id="28116"/>
    <lineage>
        <taxon>Bacteria</taxon>
        <taxon>Pseudomonadati</taxon>
        <taxon>Bacteroidota</taxon>
        <taxon>Bacteroidia</taxon>
        <taxon>Bacteroidales</taxon>
        <taxon>Bacteroidaceae</taxon>
        <taxon>Bacteroides</taxon>
    </lineage>
</organism>
<gene>
    <name evidence="1" type="ORF">SAMN05192582_1005135</name>
</gene>
<protein>
    <submittedName>
        <fullName evidence="1">Uncharacterized protein</fullName>
    </submittedName>
</protein>
<accession>A0A1G8C8Q0</accession>
<evidence type="ECO:0000313" key="1">
    <source>
        <dbReference type="EMBL" id="SDH41866.1"/>
    </source>
</evidence>
<dbReference type="EMBL" id="FNDO01000005">
    <property type="protein sequence ID" value="SDH41866.1"/>
    <property type="molecule type" value="Genomic_DNA"/>
</dbReference>